<dbReference type="STRING" id="5601.A0A0D2CH73"/>
<evidence type="ECO:0000313" key="3">
    <source>
        <dbReference type="Proteomes" id="UP000054266"/>
    </source>
</evidence>
<dbReference type="SUPFAM" id="SSF53639">
    <property type="entry name" value="AraD/HMP-PK domain-like"/>
    <property type="match status" value="1"/>
</dbReference>
<dbReference type="GO" id="GO:0051015">
    <property type="term" value="F:actin filament binding"/>
    <property type="evidence" value="ECO:0007669"/>
    <property type="project" value="TreeGrafter"/>
</dbReference>
<dbReference type="PANTHER" id="PTHR10672">
    <property type="entry name" value="ADDUCIN"/>
    <property type="match status" value="1"/>
</dbReference>
<dbReference type="HOGENOM" id="CLU_006033_1_2_1"/>
<feature type="domain" description="Class II aldolase/adducin N-terminal" evidence="1">
    <location>
        <begin position="69"/>
        <end position="252"/>
    </location>
</feature>
<sequence>MAPSAIPDYLPPGSMTWKTTTLTKEGQKVCSTESTTGQSALAAISHGDVALPGIPQFDDMAAKRQWQLEHMAAAFRFWARQGFVEGIAGHISVRDPESHDIFWTNPLGVHYGLLKASDMIAVDMQGRVVGGNRSRPANAAGFLIHSEVHKARPDVVAVCHAHTVHGKAWSAFGRPIEMLTQDALKFYNAHSVYNSYGGVVLAAEEGAMIAKALGPTNRACILQNHGLLTTGRTVDEAAFLFMSLEHACQGQLLVEAASQGGNIPKQLISDEEAEYSAAIEGDPETSYIEFQAYYDWEDYLCKGDFKN</sequence>
<dbReference type="GO" id="GO:0005856">
    <property type="term" value="C:cytoskeleton"/>
    <property type="evidence" value="ECO:0007669"/>
    <property type="project" value="TreeGrafter"/>
</dbReference>
<dbReference type="AlphaFoldDB" id="A0A0D2CH73"/>
<reference evidence="2 3" key="1">
    <citation type="submission" date="2015-01" db="EMBL/GenBank/DDBJ databases">
        <title>The Genome Sequence of Capronia semiimmersa CBS27337.</title>
        <authorList>
            <consortium name="The Broad Institute Genomics Platform"/>
            <person name="Cuomo C."/>
            <person name="de Hoog S."/>
            <person name="Gorbushina A."/>
            <person name="Stielow B."/>
            <person name="Teixiera M."/>
            <person name="Abouelleil A."/>
            <person name="Chapman S.B."/>
            <person name="Priest M."/>
            <person name="Young S.K."/>
            <person name="Wortman J."/>
            <person name="Nusbaum C."/>
            <person name="Birren B."/>
        </authorList>
    </citation>
    <scope>NUCLEOTIDE SEQUENCE [LARGE SCALE GENOMIC DNA]</scope>
    <source>
        <strain evidence="2 3">CBS 27337</strain>
    </source>
</reference>
<dbReference type="PANTHER" id="PTHR10672:SF25">
    <property type="entry name" value="MEIOTICALLY UP-REGULATED GENE 14 PROTEIN"/>
    <property type="match status" value="1"/>
</dbReference>
<dbReference type="InterPro" id="IPR036409">
    <property type="entry name" value="Aldolase_II/adducin_N_sf"/>
</dbReference>
<gene>
    <name evidence="2" type="ORF">PV04_09449</name>
</gene>
<dbReference type="InterPro" id="IPR001303">
    <property type="entry name" value="Aldolase_II/adducin_N"/>
</dbReference>
<accession>A0A0D2CH73</accession>
<evidence type="ECO:0000313" key="2">
    <source>
        <dbReference type="EMBL" id="KIW64521.1"/>
    </source>
</evidence>
<protein>
    <recommendedName>
        <fullName evidence="1">Class II aldolase/adducin N-terminal domain-containing protein</fullName>
    </recommendedName>
</protein>
<dbReference type="InterPro" id="IPR051017">
    <property type="entry name" value="Aldolase-II_Adducin_sf"/>
</dbReference>
<dbReference type="SMART" id="SM01007">
    <property type="entry name" value="Aldolase_II"/>
    <property type="match status" value="1"/>
</dbReference>
<dbReference type="EMBL" id="KN846961">
    <property type="protein sequence ID" value="KIW64521.1"/>
    <property type="molecule type" value="Genomic_DNA"/>
</dbReference>
<organism evidence="2 3">
    <name type="scientific">Phialophora macrospora</name>
    <dbReference type="NCBI Taxonomy" id="1851006"/>
    <lineage>
        <taxon>Eukaryota</taxon>
        <taxon>Fungi</taxon>
        <taxon>Dikarya</taxon>
        <taxon>Ascomycota</taxon>
        <taxon>Pezizomycotina</taxon>
        <taxon>Eurotiomycetes</taxon>
        <taxon>Chaetothyriomycetidae</taxon>
        <taxon>Chaetothyriales</taxon>
        <taxon>Herpotrichiellaceae</taxon>
        <taxon>Phialophora</taxon>
    </lineage>
</organism>
<dbReference type="Pfam" id="PF00596">
    <property type="entry name" value="Aldolase_II"/>
    <property type="match status" value="1"/>
</dbReference>
<keyword evidence="3" id="KW-1185">Reference proteome</keyword>
<name>A0A0D2CH73_9EURO</name>
<dbReference type="Proteomes" id="UP000054266">
    <property type="component" value="Unassembled WGS sequence"/>
</dbReference>
<dbReference type="NCBIfam" id="NF004855">
    <property type="entry name" value="PRK06208.1"/>
    <property type="match status" value="1"/>
</dbReference>
<dbReference type="FunFam" id="3.40.225.10:FF:000009">
    <property type="entry name" value="Class II aldolase/adducin N-terminal"/>
    <property type="match status" value="1"/>
</dbReference>
<proteinExistence type="predicted"/>
<dbReference type="Gene3D" id="3.40.225.10">
    <property type="entry name" value="Class II aldolase/adducin N-terminal domain"/>
    <property type="match status" value="1"/>
</dbReference>
<evidence type="ECO:0000259" key="1">
    <source>
        <dbReference type="SMART" id="SM01007"/>
    </source>
</evidence>